<dbReference type="OrthoDB" id="9798585at2"/>
<evidence type="ECO:0000259" key="1">
    <source>
        <dbReference type="Pfam" id="PF07883"/>
    </source>
</evidence>
<dbReference type="CDD" id="cd06981">
    <property type="entry name" value="cupin_reut_a1446"/>
    <property type="match status" value="1"/>
</dbReference>
<proteinExistence type="predicted"/>
<evidence type="ECO:0000313" key="3">
    <source>
        <dbReference type="Proteomes" id="UP000196573"/>
    </source>
</evidence>
<dbReference type="EMBL" id="FWPT01000002">
    <property type="protein sequence ID" value="SMA40705.1"/>
    <property type="molecule type" value="Genomic_DNA"/>
</dbReference>
<organism evidence="2 3">
    <name type="scientific">Parendozoicomonas haliclonae</name>
    <dbReference type="NCBI Taxonomy" id="1960125"/>
    <lineage>
        <taxon>Bacteria</taxon>
        <taxon>Pseudomonadati</taxon>
        <taxon>Pseudomonadota</taxon>
        <taxon>Gammaproteobacteria</taxon>
        <taxon>Oceanospirillales</taxon>
        <taxon>Endozoicomonadaceae</taxon>
        <taxon>Parendozoicomonas</taxon>
    </lineage>
</organism>
<evidence type="ECO:0000313" key="2">
    <source>
        <dbReference type="EMBL" id="SMA40705.1"/>
    </source>
</evidence>
<dbReference type="InterPro" id="IPR014710">
    <property type="entry name" value="RmlC-like_jellyroll"/>
</dbReference>
<keyword evidence="3" id="KW-1185">Reference proteome</keyword>
<feature type="domain" description="Cupin type-2" evidence="1">
    <location>
        <begin position="45"/>
        <end position="105"/>
    </location>
</feature>
<dbReference type="SUPFAM" id="SSF51182">
    <property type="entry name" value="RmlC-like cupins"/>
    <property type="match status" value="1"/>
</dbReference>
<dbReference type="Proteomes" id="UP000196573">
    <property type="component" value="Unassembled WGS sequence"/>
</dbReference>
<dbReference type="Gene3D" id="2.60.120.10">
    <property type="entry name" value="Jelly Rolls"/>
    <property type="match status" value="1"/>
</dbReference>
<dbReference type="InterPro" id="IPR013096">
    <property type="entry name" value="Cupin_2"/>
</dbReference>
<sequence length="112" mass="12825">MSAEQANLFHEAPINPDREFQEKLIGNSGFTLERIVSHGHRTPDGEWYTSDDEEWVTVLAGSATLQLENRKEPYELKAGDYLTIPANTRHRVEWTDETCDTVWLALHVRGQS</sequence>
<protein>
    <submittedName>
        <fullName evidence="2">Cupin domain protein</fullName>
    </submittedName>
</protein>
<dbReference type="AlphaFoldDB" id="A0A1X7AGR4"/>
<dbReference type="Pfam" id="PF07883">
    <property type="entry name" value="Cupin_2"/>
    <property type="match status" value="1"/>
</dbReference>
<name>A0A1X7AGR4_9GAMM</name>
<accession>A0A1X7AGR4</accession>
<reference evidence="2 3" key="1">
    <citation type="submission" date="2017-03" db="EMBL/GenBank/DDBJ databases">
        <authorList>
            <person name="Afonso C.L."/>
            <person name="Miller P.J."/>
            <person name="Scott M.A."/>
            <person name="Spackman E."/>
            <person name="Goraichik I."/>
            <person name="Dimitrov K.M."/>
            <person name="Suarez D.L."/>
            <person name="Swayne D.E."/>
        </authorList>
    </citation>
    <scope>NUCLEOTIDE SEQUENCE [LARGE SCALE GENOMIC DNA]</scope>
    <source>
        <strain evidence="2">SB41UT1</strain>
    </source>
</reference>
<gene>
    <name evidence="2" type="ORF">EHSB41UT_01228</name>
</gene>
<dbReference type="RefSeq" id="WP_087107910.1">
    <property type="nucleotide sequence ID" value="NZ_CBCSCN010000001.1"/>
</dbReference>
<dbReference type="InterPro" id="IPR011051">
    <property type="entry name" value="RmlC_Cupin_sf"/>
</dbReference>